<dbReference type="PROSITE" id="PS51750">
    <property type="entry name" value="BRO_N"/>
    <property type="match status" value="1"/>
</dbReference>
<dbReference type="SMART" id="SM01040">
    <property type="entry name" value="Bro-N"/>
    <property type="match status" value="1"/>
</dbReference>
<dbReference type="Pfam" id="PF02498">
    <property type="entry name" value="Bro-N"/>
    <property type="match status" value="1"/>
</dbReference>
<evidence type="ECO:0000313" key="2">
    <source>
        <dbReference type="EMBL" id="AYV83097.1"/>
    </source>
</evidence>
<dbReference type="EMBL" id="MK072386">
    <property type="protein sequence ID" value="AYV83097.1"/>
    <property type="molecule type" value="Genomic_DNA"/>
</dbReference>
<dbReference type="InterPro" id="IPR018306">
    <property type="entry name" value="Phage_T5_Orf172_DNA-bd"/>
</dbReference>
<protein>
    <submittedName>
        <fullName evidence="2">BRO-N domain protein</fullName>
    </submittedName>
</protein>
<organism evidence="2">
    <name type="scientific">Hyperionvirus sp</name>
    <dbReference type="NCBI Taxonomy" id="2487770"/>
    <lineage>
        <taxon>Viruses</taxon>
        <taxon>Varidnaviria</taxon>
        <taxon>Bamfordvirae</taxon>
        <taxon>Nucleocytoviricota</taxon>
        <taxon>Megaviricetes</taxon>
        <taxon>Imitervirales</taxon>
        <taxon>Mimiviridae</taxon>
        <taxon>Klosneuvirinae</taxon>
    </lineage>
</organism>
<dbReference type="Pfam" id="PF10544">
    <property type="entry name" value="T5orf172"/>
    <property type="match status" value="1"/>
</dbReference>
<accession>A0A3G5A784</accession>
<gene>
    <name evidence="2" type="ORF">Hyperionvirus4_62</name>
</gene>
<dbReference type="PANTHER" id="PTHR36180:SF2">
    <property type="entry name" value="BRO FAMILY PROTEIN"/>
    <property type="match status" value="1"/>
</dbReference>
<dbReference type="InterPro" id="IPR003497">
    <property type="entry name" value="BRO_N_domain"/>
</dbReference>
<reference evidence="2" key="1">
    <citation type="submission" date="2018-10" db="EMBL/GenBank/DDBJ databases">
        <title>Hidden diversity of soil giant viruses.</title>
        <authorList>
            <person name="Schulz F."/>
            <person name="Alteio L."/>
            <person name="Goudeau D."/>
            <person name="Ryan E.M."/>
            <person name="Malmstrom R.R."/>
            <person name="Blanchard J."/>
            <person name="Woyke T."/>
        </authorList>
    </citation>
    <scope>NUCLEOTIDE SEQUENCE</scope>
    <source>
        <strain evidence="2">HYV1</strain>
    </source>
</reference>
<proteinExistence type="predicted"/>
<dbReference type="PANTHER" id="PTHR36180">
    <property type="entry name" value="DNA-BINDING PROTEIN-RELATED-RELATED"/>
    <property type="match status" value="1"/>
</dbReference>
<name>A0A3G5A784_9VIRU</name>
<sequence length="343" mass="40132">MSNLIDLFNNILKYDDQEITVLMNVDGEPWFSGGQIAKILGYQDTASAVSTHVDSTNKAYYDDIKYDLIGIKQKIHRQTVFINETGLYEFLNNSEMPKAKEFRKWIEESVAPSIRKTGSYFLAEKYREELQKIKGKLAESRRRVRILLHNQKKTKYPKGGTIYIMRPIDAKNKFVKIGISENFLPRINTYNSTVPDNVKILYSITLQNVKAIEYCMKGDLYKYRYRKNKEYYVCTIRRAIESINKCNKLVNNIDEPVVPLDNLNRLLATDPDYDEAILFGLSFVRDVPLNPHEEEEEAKEADENECFCIQSGGLFANSYEYKFYKYKLKYLEERLKRSYFGIS</sequence>
<evidence type="ECO:0000259" key="1">
    <source>
        <dbReference type="PROSITE" id="PS51750"/>
    </source>
</evidence>
<feature type="domain" description="Bro-N" evidence="1">
    <location>
        <begin position="4"/>
        <end position="118"/>
    </location>
</feature>